<feature type="transmembrane region" description="Helical" evidence="2">
    <location>
        <begin position="140"/>
        <end position="158"/>
    </location>
</feature>
<sequence>MATTAPPRGNDRDREDLSAPATATATYPTVDGDGDKREWVWSSNNPLATQHSTIETPTPSLGSESRSILVTECHSFYSGLTFLISSLQPVLYAHAAIEEQNWDSGYGLEEYKNFWAWTIFPITTGAMMISFGLKPRRNDWPYKSFLYFQYFTLCSSFFLEKTWYIALLLITGQLTMLLFAEKVRSCIARQPDQELSDFLTEVVLKGGVFIGLAQLAFLIFRAIQCKGEVREMERCVAWDENHQEYEIKCDRRQCNRTLFAQTGLGMMVTIYIGVKIISGLAPKRILDKHIVQTKKIVAMDLSLVEKPAKEEKPDSNMET</sequence>
<feature type="transmembrane region" description="Helical" evidence="2">
    <location>
        <begin position="76"/>
        <end position="94"/>
    </location>
</feature>
<evidence type="ECO:0000256" key="1">
    <source>
        <dbReference type="SAM" id="MobiDB-lite"/>
    </source>
</evidence>
<feature type="transmembrane region" description="Helical" evidence="2">
    <location>
        <begin position="258"/>
        <end position="278"/>
    </location>
</feature>
<feature type="transmembrane region" description="Helical" evidence="2">
    <location>
        <begin position="202"/>
        <end position="223"/>
    </location>
</feature>
<dbReference type="AlphaFoldDB" id="A0A9W7CGX5"/>
<feature type="compositionally biased region" description="Low complexity" evidence="1">
    <location>
        <begin position="19"/>
        <end position="29"/>
    </location>
</feature>
<dbReference type="Proteomes" id="UP001165160">
    <property type="component" value="Unassembled WGS sequence"/>
</dbReference>
<name>A0A9W7CGX5_9STRA</name>
<evidence type="ECO:0000313" key="4">
    <source>
        <dbReference type="Proteomes" id="UP001165160"/>
    </source>
</evidence>
<dbReference type="EMBL" id="BRXX01000344">
    <property type="protein sequence ID" value="GMI06292.1"/>
    <property type="molecule type" value="Genomic_DNA"/>
</dbReference>
<keyword evidence="4" id="KW-1185">Reference proteome</keyword>
<evidence type="ECO:0000256" key="2">
    <source>
        <dbReference type="SAM" id="Phobius"/>
    </source>
</evidence>
<organism evidence="3 4">
    <name type="scientific">Triparma verrucosa</name>
    <dbReference type="NCBI Taxonomy" id="1606542"/>
    <lineage>
        <taxon>Eukaryota</taxon>
        <taxon>Sar</taxon>
        <taxon>Stramenopiles</taxon>
        <taxon>Ochrophyta</taxon>
        <taxon>Bolidophyceae</taxon>
        <taxon>Parmales</taxon>
        <taxon>Triparmaceae</taxon>
        <taxon>Triparma</taxon>
    </lineage>
</organism>
<proteinExistence type="predicted"/>
<evidence type="ECO:0000313" key="3">
    <source>
        <dbReference type="EMBL" id="GMI06292.1"/>
    </source>
</evidence>
<keyword evidence="2" id="KW-1133">Transmembrane helix</keyword>
<protein>
    <submittedName>
        <fullName evidence="3">Uncharacterized protein</fullName>
    </submittedName>
</protein>
<feature type="transmembrane region" description="Helical" evidence="2">
    <location>
        <begin position="114"/>
        <end position="133"/>
    </location>
</feature>
<keyword evidence="2" id="KW-0472">Membrane</keyword>
<feature type="region of interest" description="Disordered" evidence="1">
    <location>
        <begin position="1"/>
        <end position="36"/>
    </location>
</feature>
<reference evidence="4" key="1">
    <citation type="journal article" date="2023" name="Commun. Biol.">
        <title>Genome analysis of Parmales, the sister group of diatoms, reveals the evolutionary specialization of diatoms from phago-mixotrophs to photoautotrophs.</title>
        <authorList>
            <person name="Ban H."/>
            <person name="Sato S."/>
            <person name="Yoshikawa S."/>
            <person name="Yamada K."/>
            <person name="Nakamura Y."/>
            <person name="Ichinomiya M."/>
            <person name="Sato N."/>
            <person name="Blanc-Mathieu R."/>
            <person name="Endo H."/>
            <person name="Kuwata A."/>
            <person name="Ogata H."/>
        </authorList>
    </citation>
    <scope>NUCLEOTIDE SEQUENCE [LARGE SCALE GENOMIC DNA]</scope>
    <source>
        <strain evidence="4">NIES 3699</strain>
    </source>
</reference>
<keyword evidence="2" id="KW-0812">Transmembrane</keyword>
<comment type="caution">
    <text evidence="3">The sequence shown here is derived from an EMBL/GenBank/DDBJ whole genome shotgun (WGS) entry which is preliminary data.</text>
</comment>
<gene>
    <name evidence="3" type="ORF">TrVE_jg13528</name>
</gene>
<accession>A0A9W7CGX5</accession>